<dbReference type="OrthoDB" id="2376767at2"/>
<dbReference type="Gene3D" id="3.40.50.10400">
    <property type="entry name" value="Hypothetical protein PA1492"/>
    <property type="match status" value="1"/>
</dbReference>
<accession>C5CJN4</accession>
<dbReference type="AlphaFoldDB" id="C5CJN4"/>
<sequence>MNRIYIAGPMSGVPGLNYPEFNSVAKGLRELGYHVENPAENTPPTCGSWEGYMRLAVAQLVTCDEIHMLRGWRQSRGALVEHRLAVDLGLLVSGAPA</sequence>
<gene>
    <name evidence="1" type="ordered locus">Vapar_2461</name>
</gene>
<evidence type="ECO:0000313" key="1">
    <source>
        <dbReference type="EMBL" id="ACS19087.1"/>
    </source>
</evidence>
<dbReference type="Pfam" id="PF14359">
    <property type="entry name" value="DUF4406"/>
    <property type="match status" value="1"/>
</dbReference>
<organism evidence="1">
    <name type="scientific">Variovorax paradoxus (strain S110)</name>
    <dbReference type="NCBI Taxonomy" id="543728"/>
    <lineage>
        <taxon>Bacteria</taxon>
        <taxon>Pseudomonadati</taxon>
        <taxon>Pseudomonadota</taxon>
        <taxon>Betaproteobacteria</taxon>
        <taxon>Burkholderiales</taxon>
        <taxon>Comamonadaceae</taxon>
        <taxon>Variovorax</taxon>
    </lineage>
</organism>
<dbReference type="eggNOG" id="ENOG50330UW">
    <property type="taxonomic scope" value="Bacteria"/>
</dbReference>
<dbReference type="SUPFAM" id="SSF52309">
    <property type="entry name" value="N-(deoxy)ribosyltransferase-like"/>
    <property type="match status" value="1"/>
</dbReference>
<evidence type="ECO:0008006" key="2">
    <source>
        <dbReference type="Google" id="ProtNLM"/>
    </source>
</evidence>
<name>C5CJN4_VARPS</name>
<reference evidence="1" key="1">
    <citation type="submission" date="2009-06" db="EMBL/GenBank/DDBJ databases">
        <title>Complete sequence of chromosome 1 of Variovorax paradoxus S110.</title>
        <authorList>
            <consortium name="US DOE Joint Genome Institute"/>
            <person name="Lucas S."/>
            <person name="Copeland A."/>
            <person name="Lapidus A."/>
            <person name="Glavina del Rio T."/>
            <person name="Tice H."/>
            <person name="Bruce D."/>
            <person name="Goodwin L."/>
            <person name="Pitluck S."/>
            <person name="Chertkov O."/>
            <person name="Brettin T."/>
            <person name="Detter J.C."/>
            <person name="Han C."/>
            <person name="Larimer F."/>
            <person name="Land M."/>
            <person name="Hauser L."/>
            <person name="Kyrpides N."/>
            <person name="Ovchinnikova G."/>
            <person name="Orwin P."/>
            <person name="Leadbetter J.R."/>
            <person name="Spain J.C."/>
            <person name="Han J.I."/>
        </authorList>
    </citation>
    <scope>NUCLEOTIDE SEQUENCE</scope>
    <source>
        <strain evidence="1">S110</strain>
    </source>
</reference>
<dbReference type="STRING" id="543728.Vapar_2461"/>
<dbReference type="KEGG" id="vap:Vapar_2461"/>
<dbReference type="HOGENOM" id="CLU_154463_2_0_4"/>
<protein>
    <recommendedName>
        <fullName evidence="2">DUF4406 domain-containing protein</fullName>
    </recommendedName>
</protein>
<dbReference type="InterPro" id="IPR025518">
    <property type="entry name" value="DUF4406"/>
</dbReference>
<proteinExistence type="predicted"/>
<dbReference type="EMBL" id="CP001635">
    <property type="protein sequence ID" value="ACS19087.1"/>
    <property type="molecule type" value="Genomic_DNA"/>
</dbReference>